<gene>
    <name evidence="2" type="ORF">BAR1_05175</name>
</gene>
<dbReference type="InterPro" id="IPR020349">
    <property type="entry name" value="Uncharacterised_14.7kDa"/>
</dbReference>
<dbReference type="Proteomes" id="UP000261704">
    <property type="component" value="Chromosome"/>
</dbReference>
<proteinExistence type="predicted"/>
<evidence type="ECO:0000256" key="1">
    <source>
        <dbReference type="SAM" id="SignalP"/>
    </source>
</evidence>
<dbReference type="KEGG" id="pamo:BAR1_05175"/>
<dbReference type="Pfam" id="PF17267">
    <property type="entry name" value="DUF5333"/>
    <property type="match status" value="1"/>
</dbReference>
<dbReference type="AlphaFoldDB" id="A0A347UEU6"/>
<accession>A0A347UEU6</accession>
<dbReference type="OrthoDB" id="7658992at2"/>
<feature type="chain" id="PRO_5016839415" description="DUF5333 domain-containing protein" evidence="1">
    <location>
        <begin position="25"/>
        <end position="137"/>
    </location>
</feature>
<name>A0A347UEU6_9RHOB</name>
<reference evidence="2 3" key="1">
    <citation type="submission" date="2018-09" db="EMBL/GenBank/DDBJ databases">
        <title>Profundibacter amoris BAR1 gen. nov., sp. nov., a new member of the Roseobacter clade isolated at Lokis Castle Vent Field on the Arctic Mid-Oceanic Ridge.</title>
        <authorList>
            <person name="Le Moine Bauer S."/>
            <person name="Sjoeberg A.G."/>
            <person name="L'Haridon S."/>
            <person name="Stokke R."/>
            <person name="Roalkvam I."/>
            <person name="Steen I.H."/>
            <person name="Dahle H."/>
        </authorList>
    </citation>
    <scope>NUCLEOTIDE SEQUENCE [LARGE SCALE GENOMIC DNA]</scope>
    <source>
        <strain evidence="2 3">BAR1</strain>
    </source>
</reference>
<dbReference type="EMBL" id="CP032125">
    <property type="protein sequence ID" value="AXX97374.1"/>
    <property type="molecule type" value="Genomic_DNA"/>
</dbReference>
<dbReference type="RefSeq" id="WP_118942031.1">
    <property type="nucleotide sequence ID" value="NZ_CP032125.1"/>
</dbReference>
<evidence type="ECO:0008006" key="4">
    <source>
        <dbReference type="Google" id="ProtNLM"/>
    </source>
</evidence>
<feature type="signal peptide" evidence="1">
    <location>
        <begin position="1"/>
        <end position="24"/>
    </location>
</feature>
<organism evidence="2 3">
    <name type="scientific">Profundibacter amoris</name>
    <dbReference type="NCBI Taxonomy" id="2171755"/>
    <lineage>
        <taxon>Bacteria</taxon>
        <taxon>Pseudomonadati</taxon>
        <taxon>Pseudomonadota</taxon>
        <taxon>Alphaproteobacteria</taxon>
        <taxon>Rhodobacterales</taxon>
        <taxon>Paracoccaceae</taxon>
        <taxon>Profundibacter</taxon>
    </lineage>
</organism>
<keyword evidence="1" id="KW-0732">Signal</keyword>
<protein>
    <recommendedName>
        <fullName evidence="4">DUF5333 domain-containing protein</fullName>
    </recommendedName>
</protein>
<evidence type="ECO:0000313" key="3">
    <source>
        <dbReference type="Proteomes" id="UP000261704"/>
    </source>
</evidence>
<sequence length="137" mass="15039">MTYAKTTFVTALTVFTLTTGMALAKTPLPKENHINYSLMAGVVADNIRKTCPSISARMFVAWSKLNALKSYAISKGYTEPEVRAFLKDPKEKARVKGMAADYLKARGAVEGDPESYCAVGREEIAKKSLIGQMLRAR</sequence>
<evidence type="ECO:0000313" key="2">
    <source>
        <dbReference type="EMBL" id="AXX97374.1"/>
    </source>
</evidence>
<keyword evidence="3" id="KW-1185">Reference proteome</keyword>